<dbReference type="Proteomes" id="UP000568751">
    <property type="component" value="Unassembled WGS sequence"/>
</dbReference>
<dbReference type="Pfam" id="PF01839">
    <property type="entry name" value="FG-GAP"/>
    <property type="match status" value="1"/>
</dbReference>
<protein>
    <submittedName>
        <fullName evidence="2">FG-GAP repeat protein</fullName>
    </submittedName>
</protein>
<organism evidence="2 3">
    <name type="scientific">Candidatus Thiodubiliella endoseptemdiera</name>
    <dbReference type="NCBI Taxonomy" id="2738886"/>
    <lineage>
        <taxon>Bacteria</taxon>
        <taxon>Pseudomonadati</taxon>
        <taxon>Pseudomonadota</taxon>
        <taxon>Gammaproteobacteria</taxon>
        <taxon>Candidatus Pseudothioglobaceae</taxon>
        <taxon>Candidatus Thiodubiliella</taxon>
    </lineage>
</organism>
<evidence type="ECO:0000313" key="2">
    <source>
        <dbReference type="EMBL" id="NYT26461.1"/>
    </source>
</evidence>
<sequence>MNWGILPPPTPADIDGDGDPDLVVGESMHFKYYQNTGTLLTRFEAKRGKAILF</sequence>
<name>A0A853F0I4_9GAMM</name>
<accession>A0A853F0I4</accession>
<dbReference type="SUPFAM" id="SSF69318">
    <property type="entry name" value="Integrin alpha N-terminal domain"/>
    <property type="match status" value="1"/>
</dbReference>
<evidence type="ECO:0000313" key="3">
    <source>
        <dbReference type="Proteomes" id="UP000568751"/>
    </source>
</evidence>
<dbReference type="InterPro" id="IPR028994">
    <property type="entry name" value="Integrin_alpha_N"/>
</dbReference>
<evidence type="ECO:0000256" key="1">
    <source>
        <dbReference type="ARBA" id="ARBA00022729"/>
    </source>
</evidence>
<dbReference type="EMBL" id="JACCHT010000001">
    <property type="protein sequence ID" value="NYT26461.1"/>
    <property type="molecule type" value="Genomic_DNA"/>
</dbReference>
<comment type="caution">
    <text evidence="2">The sequence shown here is derived from an EMBL/GenBank/DDBJ whole genome shotgun (WGS) entry which is preliminary data.</text>
</comment>
<reference evidence="2 3" key="1">
    <citation type="submission" date="2020-05" db="EMBL/GenBank/DDBJ databases">
        <title>Horizontal transmission and recombination maintain forever young bacterial symbiont genomes.</title>
        <authorList>
            <person name="Russell S.L."/>
            <person name="Pepper-Tunick E."/>
            <person name="Svedberg J."/>
            <person name="Byrne A."/>
            <person name="Ruelas Castillo J."/>
            <person name="Vollmers C."/>
            <person name="Beinart R.A."/>
            <person name="Corbett-Detig R."/>
        </authorList>
    </citation>
    <scope>NUCLEOTIDE SEQUENCE [LARGE SCALE GENOMIC DNA]</scope>
    <source>
        <strain evidence="2">455</strain>
    </source>
</reference>
<dbReference type="AlphaFoldDB" id="A0A853F0I4"/>
<gene>
    <name evidence="2" type="ORF">H0A76_00215</name>
</gene>
<proteinExistence type="predicted"/>
<dbReference type="InterPro" id="IPR013517">
    <property type="entry name" value="FG-GAP"/>
</dbReference>
<keyword evidence="1" id="KW-0732">Signal</keyword>